<dbReference type="Proteomes" id="UP000887565">
    <property type="component" value="Unplaced"/>
</dbReference>
<evidence type="ECO:0000313" key="2">
    <source>
        <dbReference type="WBParaSite" id="nRc.2.0.1.t34475-RA"/>
    </source>
</evidence>
<proteinExistence type="predicted"/>
<sequence length="84" mass="9597">MKVQITAPKYKCFLAARLYQYKWGSTKKGSKSKFSGANHRTSYFSTQKLKKFNFKSQELTRAPLSHKYSTISTVPKAEAQLSNV</sequence>
<keyword evidence="1" id="KW-1185">Reference proteome</keyword>
<name>A0A915K6Y8_ROMCU</name>
<protein>
    <submittedName>
        <fullName evidence="2">Ribosomal protein L32</fullName>
    </submittedName>
</protein>
<dbReference type="WBParaSite" id="nRc.2.0.1.t34475-RA">
    <property type="protein sequence ID" value="nRc.2.0.1.t34475-RA"/>
    <property type="gene ID" value="nRc.2.0.1.g34475"/>
</dbReference>
<organism evidence="1 2">
    <name type="scientific">Romanomermis culicivorax</name>
    <name type="common">Nematode worm</name>
    <dbReference type="NCBI Taxonomy" id="13658"/>
    <lineage>
        <taxon>Eukaryota</taxon>
        <taxon>Metazoa</taxon>
        <taxon>Ecdysozoa</taxon>
        <taxon>Nematoda</taxon>
        <taxon>Enoplea</taxon>
        <taxon>Dorylaimia</taxon>
        <taxon>Mermithida</taxon>
        <taxon>Mermithoidea</taxon>
        <taxon>Mermithidae</taxon>
        <taxon>Romanomermis</taxon>
    </lineage>
</organism>
<dbReference type="AlphaFoldDB" id="A0A915K6Y8"/>
<evidence type="ECO:0000313" key="1">
    <source>
        <dbReference type="Proteomes" id="UP000887565"/>
    </source>
</evidence>
<reference evidence="2" key="1">
    <citation type="submission" date="2022-11" db="UniProtKB">
        <authorList>
            <consortium name="WormBaseParasite"/>
        </authorList>
    </citation>
    <scope>IDENTIFICATION</scope>
</reference>
<accession>A0A915K6Y8</accession>